<keyword evidence="8 9" id="KW-0472">Membrane</keyword>
<dbReference type="OrthoDB" id="8270at2"/>
<dbReference type="HOGENOM" id="CLU_002755_1_0_0"/>
<dbReference type="SUPFAM" id="SSF82714">
    <property type="entry name" value="Multidrug efflux transporter AcrB TolC docking domain, DN and DC subdomains"/>
    <property type="match status" value="2"/>
</dbReference>
<feature type="transmembrane region" description="Helical" evidence="9">
    <location>
        <begin position="441"/>
        <end position="467"/>
    </location>
</feature>
<accession>E8UYE4</accession>
<feature type="domain" description="SSD" evidence="10">
    <location>
        <begin position="369"/>
        <end position="498"/>
    </location>
</feature>
<dbReference type="InterPro" id="IPR004764">
    <property type="entry name" value="MdtF-like"/>
</dbReference>
<evidence type="ECO:0000256" key="7">
    <source>
        <dbReference type="ARBA" id="ARBA00022989"/>
    </source>
</evidence>
<dbReference type="AlphaFoldDB" id="E8UYE4"/>
<evidence type="ECO:0000256" key="4">
    <source>
        <dbReference type="ARBA" id="ARBA00022475"/>
    </source>
</evidence>
<dbReference type="Gene3D" id="3.30.70.1320">
    <property type="entry name" value="Multidrug efflux transporter AcrB pore domain like"/>
    <property type="match status" value="1"/>
</dbReference>
<dbReference type="Proteomes" id="UP000006844">
    <property type="component" value="Chromosome"/>
</dbReference>
<feature type="transmembrane region" description="Helical" evidence="9">
    <location>
        <begin position="473"/>
        <end position="500"/>
    </location>
</feature>
<evidence type="ECO:0000256" key="2">
    <source>
        <dbReference type="ARBA" id="ARBA00010942"/>
    </source>
</evidence>
<dbReference type="FunFam" id="1.20.1640.10:FF:000001">
    <property type="entry name" value="Efflux pump membrane transporter"/>
    <property type="match status" value="1"/>
</dbReference>
<dbReference type="STRING" id="401053.AciPR4_1206"/>
<protein>
    <submittedName>
        <fullName evidence="11">Transporter, hydrophobe/amphiphile efflux-1 (HAE1) family</fullName>
    </submittedName>
</protein>
<reference evidence="11 12" key="1">
    <citation type="journal article" date="2012" name="Stand. Genomic Sci.">
        <title>Complete genome sequence of Terriglobus saanensis type strain SP1PR4(T), an Acidobacteria from tundra soil.</title>
        <authorList>
            <person name="Rawat S.R."/>
            <person name="Mannisto M.K."/>
            <person name="Starovoytov V."/>
            <person name="Goodwin L."/>
            <person name="Nolan M."/>
            <person name="Hauser L."/>
            <person name="Land M."/>
            <person name="Davenport K.W."/>
            <person name="Woyke T."/>
            <person name="Haggblom M.M."/>
        </authorList>
    </citation>
    <scope>NUCLEOTIDE SEQUENCE</scope>
    <source>
        <strain evidence="12">ATCC BAA-1853 / DSM 23119 / SP1PR4</strain>
    </source>
</reference>
<evidence type="ECO:0000313" key="12">
    <source>
        <dbReference type="Proteomes" id="UP000006844"/>
    </source>
</evidence>
<comment type="similarity">
    <text evidence="2">Belongs to the resistance-nodulation-cell division (RND) (TC 2.A.6) family.</text>
</comment>
<feature type="transmembrane region" description="Helical" evidence="9">
    <location>
        <begin position="544"/>
        <end position="566"/>
    </location>
</feature>
<feature type="transmembrane region" description="Helical" evidence="9">
    <location>
        <begin position="1013"/>
        <end position="1039"/>
    </location>
</feature>
<evidence type="ECO:0000259" key="10">
    <source>
        <dbReference type="PROSITE" id="PS50156"/>
    </source>
</evidence>
<evidence type="ECO:0000256" key="3">
    <source>
        <dbReference type="ARBA" id="ARBA00022448"/>
    </source>
</evidence>
<dbReference type="RefSeq" id="WP_013567765.1">
    <property type="nucleotide sequence ID" value="NC_014963.1"/>
</dbReference>
<dbReference type="SUPFAM" id="SSF82693">
    <property type="entry name" value="Multidrug efflux transporter AcrB pore domain, PN1, PN2, PC1 and PC2 subdomains"/>
    <property type="match status" value="4"/>
</dbReference>
<feature type="transmembrane region" description="Helical" evidence="9">
    <location>
        <begin position="907"/>
        <end position="929"/>
    </location>
</feature>
<dbReference type="PROSITE" id="PS50156">
    <property type="entry name" value="SSD"/>
    <property type="match status" value="1"/>
</dbReference>
<dbReference type="InterPro" id="IPR027463">
    <property type="entry name" value="AcrB_DN_DC_subdom"/>
</dbReference>
<dbReference type="FunFam" id="3.30.70.1430:FF:000001">
    <property type="entry name" value="Efflux pump membrane transporter"/>
    <property type="match status" value="1"/>
</dbReference>
<dbReference type="Gene3D" id="1.20.1640.10">
    <property type="entry name" value="Multidrug efflux transporter AcrB transmembrane domain"/>
    <property type="match status" value="2"/>
</dbReference>
<feature type="transmembrane region" description="Helical" evidence="9">
    <location>
        <begin position="341"/>
        <end position="363"/>
    </location>
</feature>
<dbReference type="EMBL" id="CP002467">
    <property type="protein sequence ID" value="ADV82032.1"/>
    <property type="molecule type" value="Genomic_DNA"/>
</dbReference>
<proteinExistence type="inferred from homology"/>
<keyword evidence="5" id="KW-0997">Cell inner membrane</keyword>
<keyword evidence="4" id="KW-1003">Cell membrane</keyword>
<sequence length="1066" mass="116145">MNISNFFIKRPIFAAVFSITIFVIGAVAYFRLPLSEYPDVVPPTVIVKATFPGANPRVIADTVASPLEQQINGVENMLYTFSQATSDGAMTLTITFRLGTDLDKAQVQVQNRVAQALPRLPEVVQRLGVTTEKSSPDLLLLVHLVSPNNRYNMLYLANLGVLQVKDELKRLPGVGDVTIFGAGDFSMRIWLDPDKLNTHNLTVNDVVQAVRDQNLQVAAGVLGTPPLKTGETAFQLLVNTQGRLTTVEQFDNIIIRSTKDGALTRVRDVGHTEMGSSNYALRSLLDLRPAAAISVYLRPGSNALATAQQVRDTMARLKKSFPDGVDYQMPYDPTVFVRNSLLAVAHTFVEALILVVLVVLVFLQTWRASIIPILALPVSLVGTFSIMLLLGFSLNTLSLFGLVLAIGIVVDDAIVVVENVERNIELGYEPKEATRRAMHEVSGPIIAIALVLCAVFIPTAFIVGVSGQFYKQFALTIAISTVISAFSSLTLSPAMAALLLKPKGSEPDALTRGIDFAFGWFFRLFNHAFETSSNRYRGLVKKSLRGSIVVVIIYFGFTALTGLGFYRVPSGFIPNQDKGYLVAFAQLPNGASLDRSEEVIRKISAIGLKHPGVAHAVAFPGLSINGFTNSTNAGAIFFPLKSPDERAKSVDQSAIAIAADIRREVANIPEAYIAIFPPPPIEGIGTTAGFKLYIEDRASLGLEALYREASRTSVGANQAPALAGVYSSFDVNVPEVNANVDRDKVKSYGLNISDVTDTLQVYLGSLYVNDFNSFGRTYQVNLQADYPFRLQPEAIGTLRTRNRDGMMIPLSSVVSVSRTFGPDRVMHYNGYPAADINGAAAEGFSSGQSEAAISSVLDRDLPKGMTYEWSELTFQKILAGNTMIYIFPLSVFLVYLVLAAQYESWSLPFVIILIVPMTLFSAIGGVWLTHGDNNIFTQISLIVLVGLACKNAILIVEFAREREILEGMNRVDAVLEACRLRLRPILMTSFAFTMGVVPLVFSNGAGSEMRRAIGVAVFFGMLGVTLFGLLFTPVFYVLVTRERKRTATEEDLSANNPTQLNAPTEA</sequence>
<dbReference type="NCBIfam" id="NF000282">
    <property type="entry name" value="RND_permease_1"/>
    <property type="match status" value="1"/>
</dbReference>
<dbReference type="GO" id="GO:0015562">
    <property type="term" value="F:efflux transmembrane transporter activity"/>
    <property type="evidence" value="ECO:0007669"/>
    <property type="project" value="InterPro"/>
</dbReference>
<evidence type="ECO:0000256" key="5">
    <source>
        <dbReference type="ARBA" id="ARBA00022519"/>
    </source>
</evidence>
<dbReference type="SUPFAM" id="SSF82866">
    <property type="entry name" value="Multidrug efflux transporter AcrB transmembrane domain"/>
    <property type="match status" value="2"/>
</dbReference>
<evidence type="ECO:0000256" key="8">
    <source>
        <dbReference type="ARBA" id="ARBA00023136"/>
    </source>
</evidence>
<evidence type="ECO:0000256" key="1">
    <source>
        <dbReference type="ARBA" id="ARBA00004429"/>
    </source>
</evidence>
<dbReference type="Gene3D" id="3.30.70.1430">
    <property type="entry name" value="Multidrug efflux transporter AcrB pore domain"/>
    <property type="match status" value="2"/>
</dbReference>
<evidence type="ECO:0000313" key="11">
    <source>
        <dbReference type="EMBL" id="ADV82032.1"/>
    </source>
</evidence>
<dbReference type="PANTHER" id="PTHR32063:SF11">
    <property type="entry name" value="CATION OR DRUG EFFLUX SYSTEM PROTEIN"/>
    <property type="match status" value="1"/>
</dbReference>
<keyword evidence="12" id="KW-1185">Reference proteome</keyword>
<comment type="subcellular location">
    <subcellularLocation>
        <location evidence="1">Cell inner membrane</location>
        <topology evidence="1">Multi-pass membrane protein</topology>
    </subcellularLocation>
</comment>
<dbReference type="GO" id="GO:0009636">
    <property type="term" value="P:response to toxic substance"/>
    <property type="evidence" value="ECO:0007669"/>
    <property type="project" value="UniProtKB-ARBA"/>
</dbReference>
<dbReference type="eggNOG" id="COG0841">
    <property type="taxonomic scope" value="Bacteria"/>
</dbReference>
<gene>
    <name evidence="11" type="ordered locus">AciPR4_1206</name>
</gene>
<feature type="transmembrane region" description="Helical" evidence="9">
    <location>
        <begin position="370"/>
        <end position="392"/>
    </location>
</feature>
<dbReference type="PRINTS" id="PR00702">
    <property type="entry name" value="ACRIFLAVINRP"/>
</dbReference>
<dbReference type="PANTHER" id="PTHR32063">
    <property type="match status" value="1"/>
</dbReference>
<organism evidence="11 12">
    <name type="scientific">Terriglobus saanensis (strain ATCC BAA-1853 / DSM 23119 / SP1PR4)</name>
    <dbReference type="NCBI Taxonomy" id="401053"/>
    <lineage>
        <taxon>Bacteria</taxon>
        <taxon>Pseudomonadati</taxon>
        <taxon>Acidobacteriota</taxon>
        <taxon>Terriglobia</taxon>
        <taxon>Terriglobales</taxon>
        <taxon>Acidobacteriaceae</taxon>
        <taxon>Terriglobus</taxon>
    </lineage>
</organism>
<feature type="transmembrane region" description="Helical" evidence="9">
    <location>
        <begin position="882"/>
        <end position="900"/>
    </location>
</feature>
<feature type="transmembrane region" description="Helical" evidence="9">
    <location>
        <begin position="12"/>
        <end position="32"/>
    </location>
</feature>
<dbReference type="NCBIfam" id="TIGR00915">
    <property type="entry name" value="2A0602"/>
    <property type="match status" value="1"/>
</dbReference>
<feature type="transmembrane region" description="Helical" evidence="9">
    <location>
        <begin position="935"/>
        <end position="959"/>
    </location>
</feature>
<dbReference type="Gene3D" id="3.30.2090.10">
    <property type="entry name" value="Multidrug efflux transporter AcrB TolC docking domain, DN and DC subdomains"/>
    <property type="match status" value="2"/>
</dbReference>
<feature type="transmembrane region" description="Helical" evidence="9">
    <location>
        <begin position="980"/>
        <end position="1001"/>
    </location>
</feature>
<dbReference type="GO" id="GO:0042910">
    <property type="term" value="F:xenobiotic transmembrane transporter activity"/>
    <property type="evidence" value="ECO:0007669"/>
    <property type="project" value="TreeGrafter"/>
</dbReference>
<dbReference type="Pfam" id="PF00873">
    <property type="entry name" value="ACR_tran"/>
    <property type="match status" value="1"/>
</dbReference>
<name>E8UYE4_TERSS</name>
<dbReference type="GO" id="GO:0005886">
    <property type="term" value="C:plasma membrane"/>
    <property type="evidence" value="ECO:0007669"/>
    <property type="project" value="UniProtKB-SubCell"/>
</dbReference>
<keyword evidence="6 9" id="KW-0812">Transmembrane</keyword>
<evidence type="ECO:0000256" key="6">
    <source>
        <dbReference type="ARBA" id="ARBA00022692"/>
    </source>
</evidence>
<dbReference type="KEGG" id="tsa:AciPR4_1206"/>
<dbReference type="InterPro" id="IPR000731">
    <property type="entry name" value="SSD"/>
</dbReference>
<evidence type="ECO:0000256" key="9">
    <source>
        <dbReference type="SAM" id="Phobius"/>
    </source>
</evidence>
<dbReference type="Gene3D" id="3.30.70.1440">
    <property type="entry name" value="Multidrug efflux transporter AcrB pore domain"/>
    <property type="match status" value="1"/>
</dbReference>
<keyword evidence="7 9" id="KW-1133">Transmembrane helix</keyword>
<dbReference type="InterPro" id="IPR001036">
    <property type="entry name" value="Acrflvin-R"/>
</dbReference>
<feature type="transmembrane region" description="Helical" evidence="9">
    <location>
        <begin position="398"/>
        <end position="420"/>
    </location>
</feature>
<keyword evidence="3" id="KW-0813">Transport</keyword>